<dbReference type="PANTHER" id="PTHR34589:SF2">
    <property type="entry name" value="ZINC FINGER TRANSLOCATION-ASSOCIATED PROTEIN"/>
    <property type="match status" value="1"/>
</dbReference>
<keyword evidence="5" id="KW-1185">Reference proteome</keyword>
<keyword evidence="1" id="KW-0175">Coiled coil</keyword>
<reference evidence="4" key="1">
    <citation type="submission" date="2020-10" db="EMBL/GenBank/DDBJ databases">
        <title>Chromosome-scale genome assembly of the Allis shad, Alosa alosa.</title>
        <authorList>
            <person name="Margot Z."/>
            <person name="Christophe K."/>
            <person name="Cabau C."/>
            <person name="Louis A."/>
            <person name="Berthelot C."/>
            <person name="Parey E."/>
            <person name="Roest Crollius H."/>
            <person name="Montfort J."/>
            <person name="Robinson-Rechavi M."/>
            <person name="Bucao C."/>
            <person name="Bouchez O."/>
            <person name="Gislard M."/>
            <person name="Lluch J."/>
            <person name="Milhes M."/>
            <person name="Lampietro C."/>
            <person name="Lopez Roques C."/>
            <person name="Donnadieu C."/>
            <person name="Braasch I."/>
            <person name="Desvignes T."/>
            <person name="Postlethwait J."/>
            <person name="Bobe J."/>
            <person name="Guiguen Y."/>
        </authorList>
    </citation>
    <scope>NUCLEOTIDE SEQUENCE</scope>
    <source>
        <strain evidence="4">M-15738</strain>
        <tissue evidence="4">Blood</tissue>
    </source>
</reference>
<dbReference type="Proteomes" id="UP000823561">
    <property type="component" value="Chromosome 24"/>
</dbReference>
<feature type="region of interest" description="Disordered" evidence="2">
    <location>
        <begin position="741"/>
        <end position="760"/>
    </location>
</feature>
<proteinExistence type="predicted"/>
<dbReference type="InterPro" id="IPR040647">
    <property type="entry name" value="SPIN-DOC_Znf-C2H2"/>
</dbReference>
<dbReference type="Pfam" id="PF18658">
    <property type="entry name" value="zf-C2H2_12"/>
    <property type="match status" value="1"/>
</dbReference>
<feature type="region of interest" description="Disordered" evidence="2">
    <location>
        <begin position="594"/>
        <end position="624"/>
    </location>
</feature>
<evidence type="ECO:0000313" key="4">
    <source>
        <dbReference type="EMBL" id="KAG5260680.1"/>
    </source>
</evidence>
<feature type="region of interest" description="Disordered" evidence="2">
    <location>
        <begin position="938"/>
        <end position="958"/>
    </location>
</feature>
<feature type="region of interest" description="Disordered" evidence="2">
    <location>
        <begin position="206"/>
        <end position="236"/>
    </location>
</feature>
<organism evidence="4 5">
    <name type="scientific">Alosa alosa</name>
    <name type="common">allis shad</name>
    <dbReference type="NCBI Taxonomy" id="278164"/>
    <lineage>
        <taxon>Eukaryota</taxon>
        <taxon>Metazoa</taxon>
        <taxon>Chordata</taxon>
        <taxon>Craniata</taxon>
        <taxon>Vertebrata</taxon>
        <taxon>Euteleostomi</taxon>
        <taxon>Actinopterygii</taxon>
        <taxon>Neopterygii</taxon>
        <taxon>Teleostei</taxon>
        <taxon>Clupei</taxon>
        <taxon>Clupeiformes</taxon>
        <taxon>Clupeoidei</taxon>
        <taxon>Clupeidae</taxon>
        <taxon>Alosa</taxon>
    </lineage>
</organism>
<protein>
    <recommendedName>
        <fullName evidence="3">SPIN-DOC-like zinc-finger domain-containing protein</fullName>
    </recommendedName>
</protein>
<dbReference type="PANTHER" id="PTHR34589">
    <property type="entry name" value="SIMILAR TO RIKEN CDNA 2700081O15"/>
    <property type="match status" value="1"/>
</dbReference>
<feature type="region of interest" description="Disordered" evidence="2">
    <location>
        <begin position="470"/>
        <end position="555"/>
    </location>
</feature>
<evidence type="ECO:0000256" key="2">
    <source>
        <dbReference type="SAM" id="MobiDB-lite"/>
    </source>
</evidence>
<feature type="compositionally biased region" description="Low complexity" evidence="2">
    <location>
        <begin position="224"/>
        <end position="236"/>
    </location>
</feature>
<evidence type="ECO:0000259" key="3">
    <source>
        <dbReference type="Pfam" id="PF18658"/>
    </source>
</evidence>
<feature type="coiled-coil region" evidence="1">
    <location>
        <begin position="47"/>
        <end position="80"/>
    </location>
</feature>
<feature type="compositionally biased region" description="Polar residues" evidence="2">
    <location>
        <begin position="470"/>
        <end position="480"/>
    </location>
</feature>
<comment type="caution">
    <text evidence="4">The sequence shown here is derived from an EMBL/GenBank/DDBJ whole genome shotgun (WGS) entry which is preliminary data.</text>
</comment>
<feature type="compositionally biased region" description="Basic residues" evidence="2">
    <location>
        <begin position="741"/>
        <end position="752"/>
    </location>
</feature>
<dbReference type="InterPro" id="IPR052675">
    <property type="entry name" value="ZnF_transloc-Spindlin_int"/>
</dbReference>
<name>A0AAV6FE24_9TELE</name>
<feature type="domain" description="SPIN-DOC-like zinc-finger" evidence="3">
    <location>
        <begin position="844"/>
        <end position="904"/>
    </location>
</feature>
<accession>A0AAV6FE24</accession>
<feature type="region of interest" description="Disordered" evidence="2">
    <location>
        <begin position="699"/>
        <end position="727"/>
    </location>
</feature>
<evidence type="ECO:0000256" key="1">
    <source>
        <dbReference type="SAM" id="Coils"/>
    </source>
</evidence>
<sequence length="958" mass="106621">MPLMSFHENPEETAEQRMARKREYWRIKKREQRAKLSGEMKARLRERDSLLRRVKRYQSILEEMRRARAESQRVQQLRRNIIIDSSEPIGGYIREDGTVTISMQTTSSAKGTGGVEKLSPSKPLLPTAHYHNQNIINDTTNFKRIGNVARPFGTVPVAAEPTPELTEEERIARRREYWRIKKREQRAKRAARLRQGLLRGRAMAAMRRRQNHTPVSIPSSGNQTTTNSSVPVNTSTTLPLPPSICIPLPAESVKQEQELSVKQELNSPLEQSFCSDHKPSLAALQELPSETDPSGSVDSQATTLLAVASMKKLLEESLSTVVSSDTPETSITVEASQCKTEEEPLVVEESTTSDVKPNPVLDAAEEVVEVEMPGSICFSAEDAHLQTNENSGCHTRPPTSPLLPNPHCSQESPPCIDTRSLPDIMASSASIMPASLCSTQQPPCSQTSTTPTSAQTVQAFCSTRANLQPSCSLKTSSHQPPGTEVPNEKSILQRKREYWRLMKRQQRARKAQEKQRKPATKALQTQRPSQSSCPKASLPLNNSASSGCTLKGKTHHGTVNSLPTLHVMNHPVSNTNQQQNLHQYGSPSDRSLIAHKTAKPGCSPRANLQGHPSCGRALARTSGSREVPPLLRQRVIPVPSGEKNGPLLLVQPQQDSAPEQRQGVSRWCLQEQTGASVPPCPTLTANRPNHRPSELFGTAAPPSHNSRSLAKHSATFSSHKRTQSAVNDDDVMRRKREYWRVKKKEQRARKAARQSGLGHMGTSSEWELVLPAQSQLLQDEQSQDTRQWFKAEETDLAVSSQVDTDEGYLGMHPKPVKEEAELAIKKEEEDVLDPSGGPASASLWRSRYLMDYDPLNQLLVCMVCGEQQFSHSPEAAQAHIEEAHPETLTLGQQQRWKLQQAWEEQVAQREQFFSSQLQQHAGTTQPDNIAEVEVTVEMDDSSQSIYNKSAKSKKTRKF</sequence>
<dbReference type="AlphaFoldDB" id="A0AAV6FE24"/>
<gene>
    <name evidence="4" type="ORF">AALO_G00295230</name>
</gene>
<dbReference type="EMBL" id="JADWDJ010000024">
    <property type="protein sequence ID" value="KAG5260680.1"/>
    <property type="molecule type" value="Genomic_DNA"/>
</dbReference>
<feature type="compositionally biased region" description="Polar residues" evidence="2">
    <location>
        <begin position="522"/>
        <end position="548"/>
    </location>
</feature>
<evidence type="ECO:0000313" key="5">
    <source>
        <dbReference type="Proteomes" id="UP000823561"/>
    </source>
</evidence>
<feature type="compositionally biased region" description="Polar residues" evidence="2">
    <location>
        <begin position="212"/>
        <end position="223"/>
    </location>
</feature>
<dbReference type="GO" id="GO:0045892">
    <property type="term" value="P:negative regulation of DNA-templated transcription"/>
    <property type="evidence" value="ECO:0007669"/>
    <property type="project" value="TreeGrafter"/>
</dbReference>